<dbReference type="EMBL" id="BGOW01000014">
    <property type="protein sequence ID" value="GBL45765.1"/>
    <property type="molecule type" value="Genomic_DNA"/>
</dbReference>
<reference evidence="2 3" key="1">
    <citation type="journal article" date="2019" name="Front. Microbiol.">
        <title>Genomes of Neutrophilic Sulfur-Oxidizing Chemolithoautotrophs Representing 9 Proteobacterial Species From 8 Genera.</title>
        <authorList>
            <person name="Watanabe T."/>
            <person name="Kojima H."/>
            <person name="Umezawa K."/>
            <person name="Hori C."/>
            <person name="Takasuka T.E."/>
            <person name="Kato Y."/>
            <person name="Fukui M."/>
        </authorList>
    </citation>
    <scope>NUCLEOTIDE SEQUENCE [LARGE SCALE GENOMIC DNA]</scope>
    <source>
        <strain evidence="2 3">TTN</strain>
    </source>
</reference>
<evidence type="ECO:0000259" key="1">
    <source>
        <dbReference type="Pfam" id="PF00534"/>
    </source>
</evidence>
<organism evidence="2 3">
    <name type="scientific">Sulfuriferula multivorans</name>
    <dbReference type="NCBI Taxonomy" id="1559896"/>
    <lineage>
        <taxon>Bacteria</taxon>
        <taxon>Pseudomonadati</taxon>
        <taxon>Pseudomonadota</taxon>
        <taxon>Betaproteobacteria</taxon>
        <taxon>Nitrosomonadales</taxon>
        <taxon>Sulfuricellaceae</taxon>
        <taxon>Sulfuriferula</taxon>
    </lineage>
</organism>
<dbReference type="GO" id="GO:0016757">
    <property type="term" value="F:glycosyltransferase activity"/>
    <property type="evidence" value="ECO:0007669"/>
    <property type="project" value="InterPro"/>
</dbReference>
<proteinExistence type="predicted"/>
<dbReference type="RefSeq" id="WP_124704563.1">
    <property type="nucleotide sequence ID" value="NZ_BGOW01000014.1"/>
</dbReference>
<accession>A0A401JDL4</accession>
<protein>
    <submittedName>
        <fullName evidence="2">Glycosyl transferase family 1 protein-like</fullName>
    </submittedName>
</protein>
<name>A0A401JDL4_9PROT</name>
<comment type="caution">
    <text evidence="2">The sequence shown here is derived from an EMBL/GenBank/DDBJ whole genome shotgun (WGS) entry which is preliminary data.</text>
</comment>
<dbReference type="CDD" id="cd03801">
    <property type="entry name" value="GT4_PimA-like"/>
    <property type="match status" value="1"/>
</dbReference>
<dbReference type="PANTHER" id="PTHR46656:SF3">
    <property type="entry name" value="PUTATIVE-RELATED"/>
    <property type="match status" value="1"/>
</dbReference>
<dbReference type="InterPro" id="IPR001296">
    <property type="entry name" value="Glyco_trans_1"/>
</dbReference>
<dbReference type="SUPFAM" id="SSF53756">
    <property type="entry name" value="UDP-Glycosyltransferase/glycogen phosphorylase"/>
    <property type="match status" value="1"/>
</dbReference>
<dbReference type="Pfam" id="PF00534">
    <property type="entry name" value="Glycos_transf_1"/>
    <property type="match status" value="1"/>
</dbReference>
<keyword evidence="2" id="KW-0808">Transferase</keyword>
<sequence>MALPFGINVIGYVSSNVSLGITARQFIKLFQEKGVPVAVHDIDFGRSERGRDFDFQSLVVPAGSELPYSVNMFFIALYQLPHLLLKSSPDIFSAERLNVGLMWYEVTSIPSHHAEALALLDVLVCGSGFVKHIFDTNVRNTLTIECKHPLYLPSDIFPSREKFGLPKDCVLFICSFDPHHDPARKNPFAVIDAFLAAYPLRDEGAHLVVKLNNADVKTKGCDPGALVQQLRQRCANDPRIHILPQSLPYSEVLSLYASCDVFVSLHRSEGLGLGPLESMLLGKPVIATAWSGNMSYMKHTNSCLVGYDLIPYSGMGADGPFQLRKKAKWAEPRVSEAADWMRVLAQDANLRREIGSKAAIDAAAYHKEAQRADFLNELECIVKEKQWLHSRTSTKWTQIDRLRQLQQSIDFVGWSGFKRHIRHELDRRVLWRLNK</sequence>
<keyword evidence="3" id="KW-1185">Reference proteome</keyword>
<dbReference type="Gene3D" id="3.40.50.2000">
    <property type="entry name" value="Glycogen Phosphorylase B"/>
    <property type="match status" value="1"/>
</dbReference>
<gene>
    <name evidence="2" type="ORF">SFMTTN_1576</name>
</gene>
<dbReference type="PANTHER" id="PTHR46656">
    <property type="entry name" value="PUTATIVE-RELATED"/>
    <property type="match status" value="1"/>
</dbReference>
<evidence type="ECO:0000313" key="2">
    <source>
        <dbReference type="EMBL" id="GBL45765.1"/>
    </source>
</evidence>
<dbReference type="Proteomes" id="UP000286806">
    <property type="component" value="Unassembled WGS sequence"/>
</dbReference>
<evidence type="ECO:0000313" key="3">
    <source>
        <dbReference type="Proteomes" id="UP000286806"/>
    </source>
</evidence>
<dbReference type="AlphaFoldDB" id="A0A401JDL4"/>
<feature type="domain" description="Glycosyl transferase family 1" evidence="1">
    <location>
        <begin position="242"/>
        <end position="301"/>
    </location>
</feature>
<dbReference type="OrthoDB" id="9816564at2"/>